<dbReference type="AlphaFoldDB" id="A0A6S7BFV2"/>
<reference evidence="2 3" key="1">
    <citation type="submission" date="2020-04" db="EMBL/GenBank/DDBJ databases">
        <authorList>
            <person name="De Canck E."/>
        </authorList>
    </citation>
    <scope>NUCLEOTIDE SEQUENCE [LARGE SCALE GENOMIC DNA]</scope>
    <source>
        <strain evidence="2 3">LMG 28138</strain>
    </source>
</reference>
<keyword evidence="3" id="KW-1185">Reference proteome</keyword>
<dbReference type="EMBL" id="CADIKM010000025">
    <property type="protein sequence ID" value="CAB3797216.1"/>
    <property type="molecule type" value="Genomic_DNA"/>
</dbReference>
<organism evidence="2 3">
    <name type="scientific">Pararobbsia alpina</name>
    <dbReference type="NCBI Taxonomy" id="621374"/>
    <lineage>
        <taxon>Bacteria</taxon>
        <taxon>Pseudomonadati</taxon>
        <taxon>Pseudomonadota</taxon>
        <taxon>Betaproteobacteria</taxon>
        <taxon>Burkholderiales</taxon>
        <taxon>Burkholderiaceae</taxon>
        <taxon>Pararobbsia</taxon>
    </lineage>
</organism>
<dbReference type="Proteomes" id="UP000494115">
    <property type="component" value="Unassembled WGS sequence"/>
</dbReference>
<feature type="region of interest" description="Disordered" evidence="1">
    <location>
        <begin position="70"/>
        <end position="95"/>
    </location>
</feature>
<protein>
    <submittedName>
        <fullName evidence="2">Uncharacterized protein</fullName>
    </submittedName>
</protein>
<sequence>MFGHAFALSNTNAYLIFPASMKWCVHREHLIEMSELVSTVGVSEDSLFPHDFWAASEAIRRVSSVKWSPSSARTIGTDNDAEEKESSVIPVPLLQ</sequence>
<gene>
    <name evidence="2" type="ORF">LMG28138_04212</name>
</gene>
<name>A0A6S7BFV2_9BURK</name>
<evidence type="ECO:0000313" key="2">
    <source>
        <dbReference type="EMBL" id="CAB3797216.1"/>
    </source>
</evidence>
<evidence type="ECO:0000256" key="1">
    <source>
        <dbReference type="SAM" id="MobiDB-lite"/>
    </source>
</evidence>
<evidence type="ECO:0000313" key="3">
    <source>
        <dbReference type="Proteomes" id="UP000494115"/>
    </source>
</evidence>
<accession>A0A6S7BFV2</accession>
<proteinExistence type="predicted"/>